<dbReference type="RefSeq" id="WP_040552767.1">
    <property type="nucleotide sequence ID" value="NZ_UGTH01000001.1"/>
</dbReference>
<protein>
    <submittedName>
        <fullName evidence="6">Probable endopeptidase Spr</fullName>
        <ecNumber evidence="6">3.4.-.-</ecNumber>
    </submittedName>
</protein>
<comment type="similarity">
    <text evidence="1">Belongs to the peptidase C40 family.</text>
</comment>
<accession>A0A379DFH2</accession>
<dbReference type="SUPFAM" id="SSF54001">
    <property type="entry name" value="Cysteine proteinases"/>
    <property type="match status" value="1"/>
</dbReference>
<evidence type="ECO:0000256" key="4">
    <source>
        <dbReference type="ARBA" id="ARBA00022807"/>
    </source>
</evidence>
<dbReference type="InterPro" id="IPR051202">
    <property type="entry name" value="Peptidase_C40"/>
</dbReference>
<keyword evidence="3 6" id="KW-0378">Hydrolase</keyword>
<evidence type="ECO:0000259" key="5">
    <source>
        <dbReference type="PROSITE" id="PS51935"/>
    </source>
</evidence>
<dbReference type="Proteomes" id="UP000254777">
    <property type="component" value="Unassembled WGS sequence"/>
</dbReference>
<keyword evidence="4" id="KW-0788">Thiol protease</keyword>
<evidence type="ECO:0000256" key="3">
    <source>
        <dbReference type="ARBA" id="ARBA00022801"/>
    </source>
</evidence>
<evidence type="ECO:0000256" key="1">
    <source>
        <dbReference type="ARBA" id="ARBA00007074"/>
    </source>
</evidence>
<proteinExistence type="inferred from homology"/>
<dbReference type="PANTHER" id="PTHR47053">
    <property type="entry name" value="MUREIN DD-ENDOPEPTIDASE MEPH-RELATED"/>
    <property type="match status" value="1"/>
</dbReference>
<keyword evidence="2" id="KW-0645">Protease</keyword>
<evidence type="ECO:0000313" key="7">
    <source>
        <dbReference type="Proteomes" id="UP000254777"/>
    </source>
</evidence>
<sequence>MFNISKRVPLGVAALAVVSLLGLKDTGIFISDHVQTTYSGNQVYFEAGEKAEIIETSVRGYVVTKGAAKVTIPMSKIAVTEVTTSTYKVIQSVAIKNDENQILRNLFLGEIVTLNSKKDGIFNVTTADGITGNVAVEALEFNSSIVKSMNKEEAIVKAKTFGENEIKMTVNKSRASVANVSAVVSYSAEAVSSTAQAVVYSASNKLGAPYIYGSTGSTGYDCSGLVYAVYKNELGVNLPRTSMEQSKYGKQVSRNELQPGDLVFFNTRGSGVSHVGIYKGNGYFIHASTSQGKVITSNLSEDYYNERYVNATRVL</sequence>
<dbReference type="GO" id="GO:0006508">
    <property type="term" value="P:proteolysis"/>
    <property type="evidence" value="ECO:0007669"/>
    <property type="project" value="UniProtKB-KW"/>
</dbReference>
<dbReference type="Gene3D" id="3.90.1720.10">
    <property type="entry name" value="endopeptidase domain like (from Nostoc punctiforme)"/>
    <property type="match status" value="1"/>
</dbReference>
<feature type="domain" description="NlpC/P60" evidence="5">
    <location>
        <begin position="192"/>
        <end position="315"/>
    </location>
</feature>
<dbReference type="PANTHER" id="PTHR47053:SF1">
    <property type="entry name" value="MUREIN DD-ENDOPEPTIDASE MEPH-RELATED"/>
    <property type="match status" value="1"/>
</dbReference>
<dbReference type="Pfam" id="PF00877">
    <property type="entry name" value="NLPC_P60"/>
    <property type="match status" value="1"/>
</dbReference>
<evidence type="ECO:0000256" key="2">
    <source>
        <dbReference type="ARBA" id="ARBA00022670"/>
    </source>
</evidence>
<dbReference type="AlphaFoldDB" id="A0A379DFH2"/>
<reference evidence="6 7" key="1">
    <citation type="submission" date="2018-06" db="EMBL/GenBank/DDBJ databases">
        <authorList>
            <consortium name="Pathogen Informatics"/>
            <person name="Doyle S."/>
        </authorList>
    </citation>
    <scope>NUCLEOTIDE SEQUENCE [LARGE SCALE GENOMIC DNA]</scope>
    <source>
        <strain evidence="6 7">NCTC11088</strain>
    </source>
</reference>
<dbReference type="GO" id="GO:0008234">
    <property type="term" value="F:cysteine-type peptidase activity"/>
    <property type="evidence" value="ECO:0007669"/>
    <property type="project" value="UniProtKB-KW"/>
</dbReference>
<dbReference type="PROSITE" id="PS51935">
    <property type="entry name" value="NLPC_P60"/>
    <property type="match status" value="1"/>
</dbReference>
<dbReference type="InterPro" id="IPR000064">
    <property type="entry name" value="NLP_P60_dom"/>
</dbReference>
<dbReference type="EMBL" id="UGTH01000001">
    <property type="protein sequence ID" value="SUB76023.1"/>
    <property type="molecule type" value="Genomic_DNA"/>
</dbReference>
<name>A0A379DFH2_9FIRM</name>
<evidence type="ECO:0000313" key="6">
    <source>
        <dbReference type="EMBL" id="SUB76023.1"/>
    </source>
</evidence>
<gene>
    <name evidence="6" type="primary">spr</name>
    <name evidence="6" type="ORF">NCTC11088_01834</name>
</gene>
<dbReference type="EC" id="3.4.-.-" evidence="6"/>
<organism evidence="6 7">
    <name type="scientific">Peptoniphilus indolicus</name>
    <dbReference type="NCBI Taxonomy" id="33030"/>
    <lineage>
        <taxon>Bacteria</taxon>
        <taxon>Bacillati</taxon>
        <taxon>Bacillota</taxon>
        <taxon>Tissierellia</taxon>
        <taxon>Tissierellales</taxon>
        <taxon>Peptoniphilaceae</taxon>
        <taxon>Peptoniphilus</taxon>
    </lineage>
</organism>
<dbReference type="InterPro" id="IPR038765">
    <property type="entry name" value="Papain-like_cys_pep_sf"/>
</dbReference>